<dbReference type="Proteomes" id="UP001152798">
    <property type="component" value="Chromosome 1"/>
</dbReference>
<dbReference type="OrthoDB" id="10595742at2759"/>
<protein>
    <submittedName>
        <fullName evidence="1">Uncharacterized protein</fullName>
    </submittedName>
</protein>
<name>A0A9P0E7T1_NEZVI</name>
<keyword evidence="2" id="KW-1185">Reference proteome</keyword>
<gene>
    <name evidence="1" type="ORF">NEZAVI_LOCUS1261</name>
</gene>
<organism evidence="1 2">
    <name type="scientific">Nezara viridula</name>
    <name type="common">Southern green stink bug</name>
    <name type="synonym">Cimex viridulus</name>
    <dbReference type="NCBI Taxonomy" id="85310"/>
    <lineage>
        <taxon>Eukaryota</taxon>
        <taxon>Metazoa</taxon>
        <taxon>Ecdysozoa</taxon>
        <taxon>Arthropoda</taxon>
        <taxon>Hexapoda</taxon>
        <taxon>Insecta</taxon>
        <taxon>Pterygota</taxon>
        <taxon>Neoptera</taxon>
        <taxon>Paraneoptera</taxon>
        <taxon>Hemiptera</taxon>
        <taxon>Heteroptera</taxon>
        <taxon>Panheteroptera</taxon>
        <taxon>Pentatomomorpha</taxon>
        <taxon>Pentatomoidea</taxon>
        <taxon>Pentatomidae</taxon>
        <taxon>Pentatominae</taxon>
        <taxon>Nezara</taxon>
    </lineage>
</organism>
<reference evidence="1" key="1">
    <citation type="submission" date="2022-01" db="EMBL/GenBank/DDBJ databases">
        <authorList>
            <person name="King R."/>
        </authorList>
    </citation>
    <scope>NUCLEOTIDE SEQUENCE</scope>
</reference>
<dbReference type="AlphaFoldDB" id="A0A9P0E7T1"/>
<evidence type="ECO:0000313" key="2">
    <source>
        <dbReference type="Proteomes" id="UP001152798"/>
    </source>
</evidence>
<accession>A0A9P0E7T1</accession>
<evidence type="ECO:0000313" key="1">
    <source>
        <dbReference type="EMBL" id="CAH1389989.1"/>
    </source>
</evidence>
<dbReference type="EMBL" id="OV725077">
    <property type="protein sequence ID" value="CAH1389989.1"/>
    <property type="molecule type" value="Genomic_DNA"/>
</dbReference>
<sequence>MDHLPYSSWIIRPIQLYHCVLYPPRGPQGRHFFKSWGRTIPVTASGPSTNTRVTKSRYIEDGGSPSVTATSRWPGMGQGSALGHLVAIDTLSRLAEQLSLTATTLHTALLCKQHIVNIRYPVLWALECAEFNYWAVCKEYKYIKHEILSDMTFDLLKKKGYVKKEKPVSSIRVRSLGSTFAYIGHCYLPLRSDDPVPFLLHHTKDNGPSGPNRLPRLDLALFRKTNLNGGCGPGGRLSHGLLEFHLLLSCHVRLGNSTPTSHLSQVLFQLEERDKTAAESQIKRQQSGEQRGLWL</sequence>
<proteinExistence type="predicted"/>